<evidence type="ECO:0000313" key="4">
    <source>
        <dbReference type="Proteomes" id="UP000035929"/>
    </source>
</evidence>
<organism evidence="3 4">
    <name type="scientific">Methylobacterium aquaticum</name>
    <dbReference type="NCBI Taxonomy" id="270351"/>
    <lineage>
        <taxon>Bacteria</taxon>
        <taxon>Pseudomonadati</taxon>
        <taxon>Pseudomonadota</taxon>
        <taxon>Alphaproteobacteria</taxon>
        <taxon>Hyphomicrobiales</taxon>
        <taxon>Methylobacteriaceae</taxon>
        <taxon>Methylobacterium</taxon>
    </lineage>
</organism>
<sequence>MTTELRTTELRKGIVLAGVGVVAGFVLIGVAASGTRLFSLDAPETAPAAIAPQAPVPLAALPAKPEPPAAADGAPAFDVIRVEPDGASVVAGRSRPGAEVELLRDGQPFARAKADEAGNFALVPPALPPGTHEITLRSTAPDGATAAGRASAVVVVAPDRRTQPLVAVTAPGQPTAVLSLPGSTAGTEPAKVDPAKVDPAKAEARGVTKAPAGPAPVKVVGVDAEAGGRLYVTAQGAPKANLRLYLNDTLVAPGQAGPDGRVAFTIGRGVEPGDYRVRIDQVDPASGAVKTRAETAFAVPPLLDRPVPAEVPARKSLLRGASPGGPAPVVAPATTGAGATATVSASPGAEASPNPVDPVAVFVPGISTAKVIRGDNLWSISRRAYGKGLRYTVIFDANQGQIRDPNRIYPGQVFVLPGETSQAREPERRG</sequence>
<dbReference type="RefSeq" id="WP_048466074.1">
    <property type="nucleotide sequence ID" value="NZ_LABX01000183.1"/>
</dbReference>
<name>A0A0J6S8R2_9HYPH</name>
<evidence type="ECO:0000259" key="2">
    <source>
        <dbReference type="PROSITE" id="PS51782"/>
    </source>
</evidence>
<dbReference type="CDD" id="cd00118">
    <property type="entry name" value="LysM"/>
    <property type="match status" value="1"/>
</dbReference>
<protein>
    <submittedName>
        <fullName evidence="3">Peptidoglycan-binding protein</fullName>
    </submittedName>
</protein>
<dbReference type="OrthoDB" id="370541at2"/>
<dbReference type="Gene3D" id="3.10.350.10">
    <property type="entry name" value="LysM domain"/>
    <property type="match status" value="1"/>
</dbReference>
<dbReference type="PROSITE" id="PS51782">
    <property type="entry name" value="LYSM"/>
    <property type="match status" value="1"/>
</dbReference>
<keyword evidence="1" id="KW-0472">Membrane</keyword>
<dbReference type="PANTHER" id="PTHR34700:SF4">
    <property type="entry name" value="PHAGE-LIKE ELEMENT PBSX PROTEIN XKDP"/>
    <property type="match status" value="1"/>
</dbReference>
<dbReference type="AlphaFoldDB" id="A0A0J6S8R2"/>
<dbReference type="PATRIC" id="fig|270351.6.peg.2448"/>
<comment type="caution">
    <text evidence="3">The sequence shown here is derived from an EMBL/GenBank/DDBJ whole genome shotgun (WGS) entry which is preliminary data.</text>
</comment>
<dbReference type="SUPFAM" id="SSF54106">
    <property type="entry name" value="LysM domain"/>
    <property type="match status" value="1"/>
</dbReference>
<reference evidence="3 4" key="1">
    <citation type="submission" date="2015-03" db="EMBL/GenBank/DDBJ databases">
        <title>Genome sequencing of Methylobacterium aquaticum DSM16371 type strain.</title>
        <authorList>
            <person name="Chaudhry V."/>
            <person name="Patil P.B."/>
        </authorList>
    </citation>
    <scope>NUCLEOTIDE SEQUENCE [LARGE SCALE GENOMIC DNA]</scope>
    <source>
        <strain evidence="3 4">DSM 16371</strain>
    </source>
</reference>
<keyword evidence="1" id="KW-0812">Transmembrane</keyword>
<gene>
    <name evidence="3" type="ORF">VP06_22845</name>
</gene>
<dbReference type="Pfam" id="PF01476">
    <property type="entry name" value="LysM"/>
    <property type="match status" value="1"/>
</dbReference>
<dbReference type="PANTHER" id="PTHR34700">
    <property type="entry name" value="POTASSIUM BINDING PROTEIN KBP"/>
    <property type="match status" value="1"/>
</dbReference>
<dbReference type="EMBL" id="LABX01000183">
    <property type="protein sequence ID" value="KMO30109.1"/>
    <property type="molecule type" value="Genomic_DNA"/>
</dbReference>
<evidence type="ECO:0000313" key="3">
    <source>
        <dbReference type="EMBL" id="KMO30109.1"/>
    </source>
</evidence>
<proteinExistence type="predicted"/>
<keyword evidence="1" id="KW-1133">Transmembrane helix</keyword>
<dbReference type="InterPro" id="IPR036779">
    <property type="entry name" value="LysM_dom_sf"/>
</dbReference>
<dbReference type="InterPro" id="IPR052196">
    <property type="entry name" value="Bact_Kbp"/>
</dbReference>
<dbReference type="SMART" id="SM00257">
    <property type="entry name" value="LysM"/>
    <property type="match status" value="1"/>
</dbReference>
<dbReference type="InterPro" id="IPR018392">
    <property type="entry name" value="LysM"/>
</dbReference>
<dbReference type="Proteomes" id="UP000035929">
    <property type="component" value="Unassembled WGS sequence"/>
</dbReference>
<feature type="transmembrane region" description="Helical" evidence="1">
    <location>
        <begin position="12"/>
        <end position="32"/>
    </location>
</feature>
<evidence type="ECO:0000256" key="1">
    <source>
        <dbReference type="SAM" id="Phobius"/>
    </source>
</evidence>
<feature type="domain" description="LysM" evidence="2">
    <location>
        <begin position="367"/>
        <end position="416"/>
    </location>
</feature>
<accession>A0A0J6S8R2</accession>